<evidence type="ECO:0000256" key="10">
    <source>
        <dbReference type="SAM" id="Phobius"/>
    </source>
</evidence>
<dbReference type="PROSITE" id="PS00211">
    <property type="entry name" value="ABC_TRANSPORTER_1"/>
    <property type="match status" value="2"/>
</dbReference>
<evidence type="ECO:0000313" key="14">
    <source>
        <dbReference type="Proteomes" id="UP000549394"/>
    </source>
</evidence>
<dbReference type="PROSITE" id="PS50893">
    <property type="entry name" value="ABC_TRANSPORTER_2"/>
    <property type="match status" value="2"/>
</dbReference>
<dbReference type="EMBL" id="CAJFCJ010000019">
    <property type="protein sequence ID" value="CAD5123707.1"/>
    <property type="molecule type" value="Genomic_DNA"/>
</dbReference>
<dbReference type="Gene3D" id="3.40.50.300">
    <property type="entry name" value="P-loop containing nucleotide triphosphate hydrolases"/>
    <property type="match status" value="2"/>
</dbReference>
<feature type="domain" description="ABC transmembrane type-1" evidence="12">
    <location>
        <begin position="684"/>
        <end position="970"/>
    </location>
</feature>
<dbReference type="GO" id="GO:0005524">
    <property type="term" value="F:ATP binding"/>
    <property type="evidence" value="ECO:0007669"/>
    <property type="project" value="UniProtKB-KW"/>
</dbReference>
<dbReference type="InterPro" id="IPR017871">
    <property type="entry name" value="ABC_transporter-like_CS"/>
</dbReference>
<evidence type="ECO:0000256" key="7">
    <source>
        <dbReference type="ARBA" id="ARBA00022840"/>
    </source>
</evidence>
<dbReference type="FunFam" id="1.20.1560.10:FF:000013">
    <property type="entry name" value="ABC transporter C family member 2"/>
    <property type="match status" value="1"/>
</dbReference>
<evidence type="ECO:0000256" key="3">
    <source>
        <dbReference type="ARBA" id="ARBA00022448"/>
    </source>
</evidence>
<dbReference type="CDD" id="cd03250">
    <property type="entry name" value="ABCC_MRP_domain1"/>
    <property type="match status" value="1"/>
</dbReference>
<dbReference type="CDD" id="cd03244">
    <property type="entry name" value="ABCC_MRP_domain2"/>
    <property type="match status" value="1"/>
</dbReference>
<dbReference type="GO" id="GO:0016020">
    <property type="term" value="C:membrane"/>
    <property type="evidence" value="ECO:0007669"/>
    <property type="project" value="UniProtKB-SubCell"/>
</dbReference>
<dbReference type="SUPFAM" id="SSF90123">
    <property type="entry name" value="ABC transporter transmembrane region"/>
    <property type="match status" value="2"/>
</dbReference>
<dbReference type="GO" id="GO:0016887">
    <property type="term" value="F:ATP hydrolysis activity"/>
    <property type="evidence" value="ECO:0007669"/>
    <property type="project" value="InterPro"/>
</dbReference>
<keyword evidence="14" id="KW-1185">Reference proteome</keyword>
<feature type="domain" description="ABC transporter" evidence="11">
    <location>
        <begin position="358"/>
        <end position="583"/>
    </location>
</feature>
<comment type="caution">
    <text evidence="13">The sequence shown here is derived from an EMBL/GenBank/DDBJ whole genome shotgun (WGS) entry which is preliminary data.</text>
</comment>
<keyword evidence="5" id="KW-0677">Repeat</keyword>
<feature type="transmembrane region" description="Helical" evidence="10">
    <location>
        <begin position="680"/>
        <end position="699"/>
    </location>
</feature>
<dbReference type="Gene3D" id="1.20.1560.10">
    <property type="entry name" value="ABC transporter type 1, transmembrane domain"/>
    <property type="match status" value="2"/>
</dbReference>
<dbReference type="SMART" id="SM00382">
    <property type="entry name" value="AAA"/>
    <property type="match status" value="2"/>
</dbReference>
<organism evidence="13 14">
    <name type="scientific">Dimorphilus gyrociliatus</name>
    <dbReference type="NCBI Taxonomy" id="2664684"/>
    <lineage>
        <taxon>Eukaryota</taxon>
        <taxon>Metazoa</taxon>
        <taxon>Spiralia</taxon>
        <taxon>Lophotrochozoa</taxon>
        <taxon>Annelida</taxon>
        <taxon>Polychaeta</taxon>
        <taxon>Polychaeta incertae sedis</taxon>
        <taxon>Dinophilidae</taxon>
        <taxon>Dimorphilus</taxon>
    </lineage>
</organism>
<feature type="domain" description="ABC transmembrane type-1" evidence="12">
    <location>
        <begin position="54"/>
        <end position="283"/>
    </location>
</feature>
<dbReference type="GO" id="GO:0140359">
    <property type="term" value="F:ABC-type transporter activity"/>
    <property type="evidence" value="ECO:0007669"/>
    <property type="project" value="InterPro"/>
</dbReference>
<dbReference type="InterPro" id="IPR044746">
    <property type="entry name" value="ABCC_6TM_D1"/>
</dbReference>
<evidence type="ECO:0000313" key="13">
    <source>
        <dbReference type="EMBL" id="CAD5123707.1"/>
    </source>
</evidence>
<evidence type="ECO:0000259" key="11">
    <source>
        <dbReference type="PROSITE" id="PS50893"/>
    </source>
</evidence>
<feature type="transmembrane region" description="Helical" evidence="10">
    <location>
        <begin position="828"/>
        <end position="847"/>
    </location>
</feature>
<dbReference type="FunFam" id="3.40.50.300:FF:000163">
    <property type="entry name" value="Multidrug resistance-associated protein member 4"/>
    <property type="match status" value="1"/>
</dbReference>
<proteinExistence type="inferred from homology"/>
<feature type="transmembrane region" description="Helical" evidence="10">
    <location>
        <begin position="917"/>
        <end position="937"/>
    </location>
</feature>
<feature type="transmembrane region" description="Helical" evidence="10">
    <location>
        <begin position="729"/>
        <end position="752"/>
    </location>
</feature>
<feature type="transmembrane region" description="Helical" evidence="10">
    <location>
        <begin position="943"/>
        <end position="962"/>
    </location>
</feature>
<feature type="domain" description="ABC transporter" evidence="11">
    <location>
        <begin position="1006"/>
        <end position="1239"/>
    </location>
</feature>
<comment type="subcellular location">
    <subcellularLocation>
        <location evidence="1">Membrane</location>
        <topology evidence="1">Multi-pass membrane protein</topology>
    </subcellularLocation>
</comment>
<dbReference type="Pfam" id="PF00664">
    <property type="entry name" value="ABC_membrane"/>
    <property type="match status" value="2"/>
</dbReference>
<gene>
    <name evidence="13" type="ORF">DGYR_LOCUS11355</name>
</gene>
<feature type="transmembrane region" description="Helical" evidence="10">
    <location>
        <begin position="29"/>
        <end position="54"/>
    </location>
</feature>
<dbReference type="PANTHER" id="PTHR24223:SF456">
    <property type="entry name" value="MULTIDRUG RESISTANCE-ASSOCIATED PROTEIN LETHAL(2)03659"/>
    <property type="match status" value="1"/>
</dbReference>
<dbReference type="PANTHER" id="PTHR24223">
    <property type="entry name" value="ATP-BINDING CASSETTE SUB-FAMILY C"/>
    <property type="match status" value="1"/>
</dbReference>
<keyword evidence="8 10" id="KW-1133">Transmembrane helix</keyword>
<feature type="transmembrane region" description="Helical" evidence="10">
    <location>
        <begin position="151"/>
        <end position="175"/>
    </location>
</feature>
<evidence type="ECO:0000256" key="6">
    <source>
        <dbReference type="ARBA" id="ARBA00022741"/>
    </source>
</evidence>
<dbReference type="OrthoDB" id="6500128at2759"/>
<evidence type="ECO:0000256" key="1">
    <source>
        <dbReference type="ARBA" id="ARBA00004141"/>
    </source>
</evidence>
<keyword evidence="9 10" id="KW-0472">Membrane</keyword>
<evidence type="ECO:0000256" key="9">
    <source>
        <dbReference type="ARBA" id="ARBA00023136"/>
    </source>
</evidence>
<dbReference type="InterPro" id="IPR003593">
    <property type="entry name" value="AAA+_ATPase"/>
</dbReference>
<dbReference type="CDD" id="cd18579">
    <property type="entry name" value="ABC_6TM_ABCC_D1"/>
    <property type="match status" value="1"/>
</dbReference>
<keyword evidence="4 10" id="KW-0812">Transmembrane</keyword>
<dbReference type="InterPro" id="IPR011527">
    <property type="entry name" value="ABC1_TM_dom"/>
</dbReference>
<feature type="transmembrane region" description="Helical" evidence="10">
    <location>
        <begin position="267"/>
        <end position="285"/>
    </location>
</feature>
<dbReference type="InterPro" id="IPR003439">
    <property type="entry name" value="ABC_transporter-like_ATP-bd"/>
</dbReference>
<evidence type="ECO:0000256" key="4">
    <source>
        <dbReference type="ARBA" id="ARBA00022692"/>
    </source>
</evidence>
<dbReference type="Pfam" id="PF00005">
    <property type="entry name" value="ABC_tran"/>
    <property type="match status" value="2"/>
</dbReference>
<dbReference type="SUPFAM" id="SSF52540">
    <property type="entry name" value="P-loop containing nucleoside triphosphate hydrolases"/>
    <property type="match status" value="2"/>
</dbReference>
<keyword evidence="7" id="KW-0067">ATP-binding</keyword>
<evidence type="ECO:0000259" key="12">
    <source>
        <dbReference type="PROSITE" id="PS50929"/>
    </source>
</evidence>
<reference evidence="13 14" key="1">
    <citation type="submission" date="2020-08" db="EMBL/GenBank/DDBJ databases">
        <authorList>
            <person name="Hejnol A."/>
        </authorList>
    </citation>
    <scope>NUCLEOTIDE SEQUENCE [LARGE SCALE GENOMIC DNA]</scope>
</reference>
<dbReference type="InterPro" id="IPR027417">
    <property type="entry name" value="P-loop_NTPase"/>
</dbReference>
<dbReference type="PROSITE" id="PS50929">
    <property type="entry name" value="ABC_TM1F"/>
    <property type="match status" value="2"/>
</dbReference>
<feature type="transmembrane region" description="Helical" evidence="10">
    <location>
        <begin position="80"/>
        <end position="107"/>
    </location>
</feature>
<dbReference type="Proteomes" id="UP000549394">
    <property type="component" value="Unassembled WGS sequence"/>
</dbReference>
<protein>
    <submittedName>
        <fullName evidence="13">DgyrCDS12027</fullName>
    </submittedName>
</protein>
<dbReference type="InterPro" id="IPR050173">
    <property type="entry name" value="ABC_transporter_C-like"/>
</dbReference>
<comment type="similarity">
    <text evidence="2">Belongs to the ABC transporter superfamily. ABCC family. Conjugate transporter (TC 3.A.1.208) subfamily.</text>
</comment>
<dbReference type="FunFam" id="3.40.50.300:FF:000973">
    <property type="entry name" value="Multidrug resistance-associated protein 4"/>
    <property type="match status" value="1"/>
</dbReference>
<accession>A0A7I8W581</accession>
<sequence length="1292" mass="145949">MNRNKLSFINFRYWDKECMKMKRGKEPSLLLAVLACFKWHFIFAATGFTALYYLQLAPPLLTGYLLDYFDSPPNISEKSAWLYGLGLAIVSLSSWLPGVIIAHAVAICPTCLRASFSALIFKKTLLLSSTGRSKTSTGQIMTFLSTDLEKFYWFFLYSSYVIISPGLAAVIGYMLYREFDYYGLAAIGILVFLVPIQHFVARLYGKLRVNIADGTDARLNMMEQVLSGMRVIKMYCWEKPFEKILTRLRDNEVNYIRKSYFIRGLNWVGYFAIGKLSLLAIIIPYVLTGNTLKPKTIYVTIAWIEVLRPVVFWFLPTSIETVTEIKESLRRIQVFLLLEEKCADDAPVEVWEDEDTVIKLLNLVTVWPTKEQESGFKMKKLDFTAKRGELISVVGQVGSGKSSFLYTLLNEMRIESGSRKINGVLSYASQEAWIFSGSVRDNILYNQPYEETRYKAVIRACCLEDDIKGFQNGDRNFVGENGSALSGGQKARINLARAVYKEADVYLLDDPLSAVDTKVCKRIFNDCIEEFLGDKTRILVTHQVQFLKKVDRILVLQDGKTIMDGPYEEFLNKQTQYFPVLSMIQNNEDNQSLDDVSLHSFTTHRVRTRTMSFGEEETRQRVLSVTSIDAVSPTGVQIGTVMEEYEGLEDNEGSSFETKSSAKQTFISLLDYIKAGKGGIFLPFLLVISVSAQVLYIFIDVLLTKWAEDMFETERKGDNHSNFLDKDTYLPLSSGLTGAMIVGGIARCLLFYSMTACASRVLHATMLKSVLRSPTQFFNTNPVGRILNRFSRDLGFIDEYLPYISFDVLYFSIHYLGVLVYTVISNPWMGLMVAPVLFIVFIVRYFAVPAIREMKKLEALARNPVYTQFDSMLKGINTIRALKSEKFHEKTFMTQQDAHSAAWFHYVMCDRWFTNKLEIIVGSYITGLVFVSIATSTSLDQTSFGLSIIYTLGMLSIFQYIVRRTVELESTLTSVQRVSQYGSLPMEARFESDNTPGPAWPENGSIKFDCVSLSYDQNEVYQLCNVSFDVKGGDKVGIVGRSGAGKSTIMTAILRLAEPEGKVIIDGIDVSQIGLHELRMVISIIPQDPILFTGTLRENMDPFSEFSDEEIWNVLRNVQMKNKIFGIVGQLLSPVEASGSNFSAGERQLLCLARAMLRKNKILIIDEATANVDSNTDSLIQEVVRERFENCTVLTIAHRLETIIDSDRVFVVDAGRIAENDHPYNLLQNEAGLFYKLVEQGGKKKADSLRQSAYNSYLGHSPQYVKSGGLSAVPEISHIDLIEDDEESTVHL</sequence>
<keyword evidence="3" id="KW-0813">Transport</keyword>
<feature type="transmembrane region" description="Helical" evidence="10">
    <location>
        <begin position="181"/>
        <end position="201"/>
    </location>
</feature>
<evidence type="ECO:0000256" key="5">
    <source>
        <dbReference type="ARBA" id="ARBA00022737"/>
    </source>
</evidence>
<evidence type="ECO:0000256" key="2">
    <source>
        <dbReference type="ARBA" id="ARBA00009726"/>
    </source>
</evidence>
<evidence type="ECO:0000256" key="8">
    <source>
        <dbReference type="ARBA" id="ARBA00022989"/>
    </source>
</evidence>
<name>A0A7I8W581_9ANNE</name>
<dbReference type="InterPro" id="IPR036640">
    <property type="entry name" value="ABC1_TM_sf"/>
</dbReference>
<feature type="transmembrane region" description="Helical" evidence="10">
    <location>
        <begin position="297"/>
        <end position="315"/>
    </location>
</feature>
<feature type="transmembrane region" description="Helical" evidence="10">
    <location>
        <begin position="800"/>
        <end position="822"/>
    </location>
</feature>
<keyword evidence="6" id="KW-0547">Nucleotide-binding</keyword>